<dbReference type="Proteomes" id="UP000826462">
    <property type="component" value="Chromosome 1"/>
</dbReference>
<accession>A0ABX8ULX7</accession>
<organism evidence="1 2">
    <name type="scientific">Paraburkholderia edwinii</name>
    <dbReference type="NCBI Taxonomy" id="2861782"/>
    <lineage>
        <taxon>Bacteria</taxon>
        <taxon>Pseudomonadati</taxon>
        <taxon>Pseudomonadota</taxon>
        <taxon>Betaproteobacteria</taxon>
        <taxon>Burkholderiales</taxon>
        <taxon>Burkholderiaceae</taxon>
        <taxon>Paraburkholderia</taxon>
    </lineage>
</organism>
<evidence type="ECO:0000313" key="1">
    <source>
        <dbReference type="EMBL" id="QYD68285.1"/>
    </source>
</evidence>
<keyword evidence="2" id="KW-1185">Reference proteome</keyword>
<dbReference type="EMBL" id="CP080095">
    <property type="protein sequence ID" value="QYD68285.1"/>
    <property type="molecule type" value="Genomic_DNA"/>
</dbReference>
<reference evidence="1 2" key="1">
    <citation type="submission" date="2021-07" db="EMBL/GenBank/DDBJ databases">
        <title>Paraburkholderia edwinii protects Aspergillus sp. from phenazines by acting as a toxin sponge.</title>
        <authorList>
            <person name="Dahlstrom K.M."/>
            <person name="Newman D.K."/>
        </authorList>
    </citation>
    <scope>NUCLEOTIDE SEQUENCE [LARGE SCALE GENOMIC DNA]</scope>
    <source>
        <strain evidence="1 2">Pe01</strain>
    </source>
</reference>
<proteinExistence type="predicted"/>
<name>A0ABX8ULX7_9BURK</name>
<dbReference type="RefSeq" id="WP_219797678.1">
    <property type="nucleotide sequence ID" value="NZ_CP080095.1"/>
</dbReference>
<gene>
    <name evidence="1" type="ORF">KZJ38_18810</name>
</gene>
<evidence type="ECO:0000313" key="2">
    <source>
        <dbReference type="Proteomes" id="UP000826462"/>
    </source>
</evidence>
<sequence>MTSDSSAPKKPLSQKRVDLLGALLQEALVTGRRHQRQFAQLAALARAIESPETPAVDRVRLLALLGQVAADAEAQSQLDLDMFENLLGGRVMKRQAQQEAHHGKDVFVVAANDTRH</sequence>
<protein>
    <submittedName>
        <fullName evidence="1">Uncharacterized protein</fullName>
    </submittedName>
</protein>